<dbReference type="GO" id="GO:0010268">
    <property type="term" value="P:brassinosteroid homeostasis"/>
    <property type="evidence" value="ECO:0007669"/>
    <property type="project" value="TreeGrafter"/>
</dbReference>
<comment type="caution">
    <text evidence="5">The sequence shown here is derived from an EMBL/GenBank/DDBJ whole genome shotgun (WGS) entry which is preliminary data.</text>
</comment>
<dbReference type="GO" id="GO:0016125">
    <property type="term" value="P:sterol metabolic process"/>
    <property type="evidence" value="ECO:0007669"/>
    <property type="project" value="TreeGrafter"/>
</dbReference>
<protein>
    <submittedName>
        <fullName evidence="5">Uncharacterized protein</fullName>
    </submittedName>
</protein>
<organism evidence="5 6">
    <name type="scientific">Eleusine coracana subsp. coracana</name>
    <dbReference type="NCBI Taxonomy" id="191504"/>
    <lineage>
        <taxon>Eukaryota</taxon>
        <taxon>Viridiplantae</taxon>
        <taxon>Streptophyta</taxon>
        <taxon>Embryophyta</taxon>
        <taxon>Tracheophyta</taxon>
        <taxon>Spermatophyta</taxon>
        <taxon>Magnoliopsida</taxon>
        <taxon>Liliopsida</taxon>
        <taxon>Poales</taxon>
        <taxon>Poaceae</taxon>
        <taxon>PACMAD clade</taxon>
        <taxon>Chloridoideae</taxon>
        <taxon>Cynodonteae</taxon>
        <taxon>Eleusininae</taxon>
        <taxon>Eleusine</taxon>
    </lineage>
</organism>
<dbReference type="GO" id="GO:0016705">
    <property type="term" value="F:oxidoreductase activity, acting on paired donors, with incorporation or reduction of molecular oxygen"/>
    <property type="evidence" value="ECO:0007669"/>
    <property type="project" value="InterPro"/>
</dbReference>
<keyword evidence="4" id="KW-0472">Membrane</keyword>
<dbReference type="EMBL" id="BQKI01000015">
    <property type="protein sequence ID" value="GJN08229.1"/>
    <property type="molecule type" value="Genomic_DNA"/>
</dbReference>
<keyword evidence="6" id="KW-1185">Reference proteome</keyword>
<feature type="region of interest" description="Disordered" evidence="3">
    <location>
        <begin position="326"/>
        <end position="347"/>
    </location>
</feature>
<dbReference type="GO" id="GO:0004497">
    <property type="term" value="F:monooxygenase activity"/>
    <property type="evidence" value="ECO:0007669"/>
    <property type="project" value="InterPro"/>
</dbReference>
<keyword evidence="4" id="KW-0812">Transmembrane</keyword>
<dbReference type="InterPro" id="IPR036396">
    <property type="entry name" value="Cyt_P450_sf"/>
</dbReference>
<reference evidence="5" key="2">
    <citation type="submission" date="2021-12" db="EMBL/GenBank/DDBJ databases">
        <title>Resequencing data analysis of finger millet.</title>
        <authorList>
            <person name="Hatakeyama M."/>
            <person name="Aluri S."/>
            <person name="Balachadran M.T."/>
            <person name="Sivarajan S.R."/>
            <person name="Poveda L."/>
            <person name="Shimizu-Inatsugi R."/>
            <person name="Schlapbach R."/>
            <person name="Sreeman S.M."/>
            <person name="Shimizu K.K."/>
        </authorList>
    </citation>
    <scope>NUCLEOTIDE SEQUENCE</scope>
</reference>
<dbReference type="GO" id="GO:0016132">
    <property type="term" value="P:brassinosteroid biosynthetic process"/>
    <property type="evidence" value="ECO:0007669"/>
    <property type="project" value="TreeGrafter"/>
</dbReference>
<sequence>MQTADLAWWLGLLFGFAPLLALAVWHCNDAAHCAAFALRRRASARLPPGHMGLPFVGESLALLWYFKLARRPDGFVHAKRRRYGGGGVYRTHLFGSPTVLVCSPAAKKFVLQSPESFTIRWPAPELVGASCVVNVEGSQHARLRGVILVAVNRPGALRIIAEVVQPRVVAALQSWAEKGTIIVATEIKKVTFENICKMFISMEPSPLTDMIDGWFAGLVAGIRAFPLDLPGIAFRHARRCRKLDAVFGEEVERRRMAPLDGEDLMSGLMQMEDERGNKLSDDETPPTPMFPTPTPNPDILDQRSLARRTPVCRAIGRGRGPGAAFSDLMNMDANGSSLPEKEDNVDSCVYKESRAAVRDSDANASSP</sequence>
<evidence type="ECO:0000256" key="3">
    <source>
        <dbReference type="SAM" id="MobiDB-lite"/>
    </source>
</evidence>
<evidence type="ECO:0000256" key="4">
    <source>
        <dbReference type="SAM" id="Phobius"/>
    </source>
</evidence>
<evidence type="ECO:0000313" key="5">
    <source>
        <dbReference type="EMBL" id="GJN08229.1"/>
    </source>
</evidence>
<feature type="region of interest" description="Disordered" evidence="3">
    <location>
        <begin position="274"/>
        <end position="301"/>
    </location>
</feature>
<proteinExistence type="predicted"/>
<dbReference type="GO" id="GO:0020037">
    <property type="term" value="F:heme binding"/>
    <property type="evidence" value="ECO:0007669"/>
    <property type="project" value="InterPro"/>
</dbReference>
<dbReference type="AlphaFoldDB" id="A0AAV5DBZ3"/>
<reference evidence="5" key="1">
    <citation type="journal article" date="2018" name="DNA Res.">
        <title>Multiple hybrid de novo genome assembly of finger millet, an orphan allotetraploid crop.</title>
        <authorList>
            <person name="Hatakeyama M."/>
            <person name="Aluri S."/>
            <person name="Balachadran M.T."/>
            <person name="Sivarajan S.R."/>
            <person name="Patrignani A."/>
            <person name="Gruter S."/>
            <person name="Poveda L."/>
            <person name="Shimizu-Inatsugi R."/>
            <person name="Baeten J."/>
            <person name="Francoijs K.J."/>
            <person name="Nataraja K.N."/>
            <person name="Reddy Y.A.N."/>
            <person name="Phadnis S."/>
            <person name="Ravikumar R.L."/>
            <person name="Schlapbach R."/>
            <person name="Sreeman S.M."/>
            <person name="Shimizu K.K."/>
        </authorList>
    </citation>
    <scope>NUCLEOTIDE SEQUENCE</scope>
</reference>
<feature type="transmembrane region" description="Helical" evidence="4">
    <location>
        <begin position="6"/>
        <end position="25"/>
    </location>
</feature>
<evidence type="ECO:0000313" key="6">
    <source>
        <dbReference type="Proteomes" id="UP001054889"/>
    </source>
</evidence>
<feature type="compositionally biased region" description="Pro residues" evidence="3">
    <location>
        <begin position="285"/>
        <end position="296"/>
    </location>
</feature>
<gene>
    <name evidence="5" type="primary">ga26127</name>
    <name evidence="5" type="ORF">PR202_ga26127</name>
</gene>
<evidence type="ECO:0000256" key="2">
    <source>
        <dbReference type="ARBA" id="ARBA00023004"/>
    </source>
</evidence>
<evidence type="ECO:0000256" key="1">
    <source>
        <dbReference type="ARBA" id="ARBA00022723"/>
    </source>
</evidence>
<dbReference type="GO" id="GO:0005506">
    <property type="term" value="F:iron ion binding"/>
    <property type="evidence" value="ECO:0007669"/>
    <property type="project" value="InterPro"/>
</dbReference>
<name>A0AAV5DBZ3_ELECO</name>
<accession>A0AAV5DBZ3</accession>
<dbReference type="Proteomes" id="UP001054889">
    <property type="component" value="Unassembled WGS sequence"/>
</dbReference>
<keyword evidence="4" id="KW-1133">Transmembrane helix</keyword>
<keyword evidence="1" id="KW-0479">Metal-binding</keyword>
<dbReference type="SUPFAM" id="SSF48264">
    <property type="entry name" value="Cytochrome P450"/>
    <property type="match status" value="1"/>
</dbReference>
<dbReference type="PANTHER" id="PTHR24286">
    <property type="entry name" value="CYTOCHROME P450 26"/>
    <property type="match status" value="1"/>
</dbReference>
<dbReference type="PANTHER" id="PTHR24286:SF12">
    <property type="entry name" value="CYTOCHROME P450 FAMILY PROTEIN, EXPRESSED"/>
    <property type="match status" value="1"/>
</dbReference>
<dbReference type="Gene3D" id="1.10.630.10">
    <property type="entry name" value="Cytochrome P450"/>
    <property type="match status" value="1"/>
</dbReference>
<keyword evidence="2" id="KW-0408">Iron</keyword>